<dbReference type="AlphaFoldDB" id="A0A385STJ2"/>
<dbReference type="Proteomes" id="UP000266183">
    <property type="component" value="Chromosome"/>
</dbReference>
<dbReference type="EMBL" id="CP032382">
    <property type="protein sequence ID" value="AYB34182.1"/>
    <property type="molecule type" value="Genomic_DNA"/>
</dbReference>
<gene>
    <name evidence="1" type="ORF">D4L85_27970</name>
</gene>
<evidence type="ECO:0000313" key="1">
    <source>
        <dbReference type="EMBL" id="AYB34182.1"/>
    </source>
</evidence>
<proteinExistence type="predicted"/>
<accession>A0A385STJ2</accession>
<dbReference type="KEGG" id="chk:D4L85_27970"/>
<reference evidence="2" key="1">
    <citation type="submission" date="2018-09" db="EMBL/GenBank/DDBJ databases">
        <title>Chryseolinea sp. KIS68-18 isolated from soil.</title>
        <authorList>
            <person name="Weon H.-Y."/>
            <person name="Kwon S.-W."/>
            <person name="Lee S.A."/>
        </authorList>
    </citation>
    <scope>NUCLEOTIDE SEQUENCE [LARGE SCALE GENOMIC DNA]</scope>
    <source>
        <strain evidence="2">KIS68-18</strain>
    </source>
</reference>
<organism evidence="1 2">
    <name type="scientific">Chryseolinea soli</name>
    <dbReference type="NCBI Taxonomy" id="2321403"/>
    <lineage>
        <taxon>Bacteria</taxon>
        <taxon>Pseudomonadati</taxon>
        <taxon>Bacteroidota</taxon>
        <taxon>Cytophagia</taxon>
        <taxon>Cytophagales</taxon>
        <taxon>Fulvivirgaceae</taxon>
        <taxon>Chryseolinea</taxon>
    </lineage>
</organism>
<protein>
    <submittedName>
        <fullName evidence="1">SH3 domain-containing protein</fullName>
    </submittedName>
</protein>
<sequence length="235" mass="26813">MQGLNAYAASKKNSIGDTLYVWANDGLLMRKEPKFESPSLMKLDYGTAIVVMERTGVGAEFVVARAMKHNQRSLPGISIFGGFVKIHYKGMEGFIFDGFLSRLAPLHDQESLDDYFGRVFGQLQTIDRSKPDSEYRFKRIFYKTGIVSEFEGGPENWFTHLYFIPGISLKEAYLLINKATGFERNYKRQISEGSTYFDQRPEKFAPDEIVIGYELGQQTIRVDHGHVFILSEFGN</sequence>
<evidence type="ECO:0000313" key="2">
    <source>
        <dbReference type="Proteomes" id="UP000266183"/>
    </source>
</evidence>
<keyword evidence="2" id="KW-1185">Reference proteome</keyword>
<dbReference type="Gene3D" id="2.30.30.40">
    <property type="entry name" value="SH3 Domains"/>
    <property type="match status" value="1"/>
</dbReference>
<name>A0A385STJ2_9BACT</name>